<name>A0A554X093_9BURK</name>
<keyword evidence="3" id="KW-1185">Reference proteome</keyword>
<feature type="domain" description="Glycosyltransferase subfamily 4-like N-terminal" evidence="1">
    <location>
        <begin position="29"/>
        <end position="188"/>
    </location>
</feature>
<dbReference type="EC" id="2.4.1.290" evidence="2"/>
<evidence type="ECO:0000313" key="3">
    <source>
        <dbReference type="Proteomes" id="UP000317763"/>
    </source>
</evidence>
<dbReference type="Gene3D" id="3.40.50.2000">
    <property type="entry name" value="Glycogen Phosphorylase B"/>
    <property type="match status" value="2"/>
</dbReference>
<evidence type="ECO:0000313" key="2">
    <source>
        <dbReference type="EMBL" id="TSE29271.1"/>
    </source>
</evidence>
<dbReference type="EMBL" id="VJOM01000037">
    <property type="protein sequence ID" value="TSE29271.1"/>
    <property type="molecule type" value="Genomic_DNA"/>
</dbReference>
<sequence>MSRLSHSVQRRVTLIGHAAGATLNFRGPLIAELVGSGCEVEVMAPDWTPQQRERLRAWGATAVTFPLSRTGLNPLQDLRTLWALYRQLRRSRPDAVLSYAAKTNVWGMLAAACAGVPRRVAMVEGLGYAFTEGAEGLRDLKQRVLGWVLAGLYRWAFRAAHRVLVLNPDDARDLRRWCGLSADKTVLLGGIGVALDDWPLHPPQFQPVTFTLVARLLREKGVLEFLAAARQIKAEYPQTRFWLLGPLDENPGGLKREDIDPCVRDGIVEWPGAVDVKPWLAQTSVFVLPSYYREGVPRSTQEAMAMGRPVITTDAPGCRETVVDGVNGYLVPPRDVVALVAAMRRFVENPHLIETMGRESRRLAEERFDVRRANAVLMRALGVGV</sequence>
<accession>A0A554X093</accession>
<gene>
    <name evidence="2" type="primary">pglA</name>
    <name evidence="2" type="ORF">Ttaiw_02343</name>
</gene>
<protein>
    <submittedName>
        <fullName evidence="2">N, N'-diacetylbacillosaminyl-diphospho-undecaprenol alpha-1,3-N-acetylgalactosaminyltransferase</fullName>
        <ecNumber evidence="2">2.4.1.290</ecNumber>
    </submittedName>
</protein>
<dbReference type="SUPFAM" id="SSF53756">
    <property type="entry name" value="UDP-Glycosyltransferase/glycogen phosphorylase"/>
    <property type="match status" value="1"/>
</dbReference>
<organism evidence="2 3">
    <name type="scientific">Tepidimonas taiwanensis</name>
    <dbReference type="NCBI Taxonomy" id="307486"/>
    <lineage>
        <taxon>Bacteria</taxon>
        <taxon>Pseudomonadati</taxon>
        <taxon>Pseudomonadota</taxon>
        <taxon>Betaproteobacteria</taxon>
        <taxon>Burkholderiales</taxon>
        <taxon>Tepidimonas</taxon>
    </lineage>
</organism>
<dbReference type="PANTHER" id="PTHR12526">
    <property type="entry name" value="GLYCOSYLTRANSFERASE"/>
    <property type="match status" value="1"/>
</dbReference>
<dbReference type="Proteomes" id="UP000317763">
    <property type="component" value="Unassembled WGS sequence"/>
</dbReference>
<dbReference type="CDD" id="cd03808">
    <property type="entry name" value="GT4_CapM-like"/>
    <property type="match status" value="1"/>
</dbReference>
<proteinExistence type="predicted"/>
<dbReference type="STRING" id="307486.GCA_000807215_00900"/>
<dbReference type="RefSeq" id="WP_143898455.1">
    <property type="nucleotide sequence ID" value="NZ_CP083911.1"/>
</dbReference>
<dbReference type="PANTHER" id="PTHR12526:SF638">
    <property type="entry name" value="SPORE COAT PROTEIN SA"/>
    <property type="match status" value="1"/>
</dbReference>
<dbReference type="AlphaFoldDB" id="A0A554X093"/>
<evidence type="ECO:0000259" key="1">
    <source>
        <dbReference type="Pfam" id="PF13579"/>
    </source>
</evidence>
<dbReference type="InterPro" id="IPR028098">
    <property type="entry name" value="Glyco_trans_4-like_N"/>
</dbReference>
<dbReference type="Pfam" id="PF13692">
    <property type="entry name" value="Glyco_trans_1_4"/>
    <property type="match status" value="1"/>
</dbReference>
<keyword evidence="2" id="KW-0808">Transferase</keyword>
<keyword evidence="2" id="KW-0328">Glycosyltransferase</keyword>
<dbReference type="OrthoDB" id="9775208at2"/>
<dbReference type="GO" id="GO:0102335">
    <property type="term" value="F:N,N'-diacetylbacillosaminyl-diphospho-undecaprenol alpha-1,3-N-acetylgalactosaminyltransferase activity"/>
    <property type="evidence" value="ECO:0007669"/>
    <property type="project" value="UniProtKB-EC"/>
</dbReference>
<comment type="caution">
    <text evidence="2">The sequence shown here is derived from an EMBL/GenBank/DDBJ whole genome shotgun (WGS) entry which is preliminary data.</text>
</comment>
<reference evidence="2 3" key="1">
    <citation type="submission" date="2019-07" db="EMBL/GenBank/DDBJ databases">
        <title>Tepidimonas taiwanensis I1-1 draft genome.</title>
        <authorList>
            <person name="Da Costa M.S."/>
            <person name="Froufe H.J.C."/>
            <person name="Egas C."/>
            <person name="Albuquerque L."/>
        </authorList>
    </citation>
    <scope>NUCLEOTIDE SEQUENCE [LARGE SCALE GENOMIC DNA]</scope>
    <source>
        <strain evidence="2 3">I1-1</strain>
    </source>
</reference>
<dbReference type="Pfam" id="PF13579">
    <property type="entry name" value="Glyco_trans_4_4"/>
    <property type="match status" value="1"/>
</dbReference>